<evidence type="ECO:0000313" key="2">
    <source>
        <dbReference type="Proteomes" id="UP000183988"/>
    </source>
</evidence>
<dbReference type="STRING" id="930117.SAMN05216225_10906"/>
<dbReference type="PANTHER" id="PTHR34352">
    <property type="entry name" value="PROTEIN YHFA"/>
    <property type="match status" value="1"/>
</dbReference>
<dbReference type="Pfam" id="PF02566">
    <property type="entry name" value="OsmC"/>
    <property type="match status" value="1"/>
</dbReference>
<evidence type="ECO:0000313" key="1">
    <source>
        <dbReference type="EMBL" id="SHG93412.1"/>
    </source>
</evidence>
<protein>
    <submittedName>
        <fullName evidence="1">Uncharacterized OsmC-related protein</fullName>
    </submittedName>
</protein>
<sequence length="129" mass="14801">MIFKMKEKGFQAELEYDVLNVSADENFGFRPYQLLISSIVGCSGGVFRKILEKKRLAYEDITISANVKRNPEIANRIEEIHLVYTIIAEDLEPSKIEKALELTRKNCAMIQSVQDSIVITEEFEIKQSK</sequence>
<dbReference type="InterPro" id="IPR003718">
    <property type="entry name" value="OsmC/Ohr_fam"/>
</dbReference>
<organism evidence="1 2">
    <name type="scientific">Ornithinibacillus halophilus</name>
    <dbReference type="NCBI Taxonomy" id="930117"/>
    <lineage>
        <taxon>Bacteria</taxon>
        <taxon>Bacillati</taxon>
        <taxon>Bacillota</taxon>
        <taxon>Bacilli</taxon>
        <taxon>Bacillales</taxon>
        <taxon>Bacillaceae</taxon>
        <taxon>Ornithinibacillus</taxon>
    </lineage>
</organism>
<dbReference type="SUPFAM" id="SSF82784">
    <property type="entry name" value="OsmC-like"/>
    <property type="match status" value="1"/>
</dbReference>
<gene>
    <name evidence="1" type="ORF">SAMN05216225_10906</name>
</gene>
<name>A0A1M5NV72_9BACI</name>
<dbReference type="Gene3D" id="3.30.300.20">
    <property type="match status" value="1"/>
</dbReference>
<accession>A0A1M5NV72</accession>
<dbReference type="AlphaFoldDB" id="A0A1M5NV72"/>
<dbReference type="PANTHER" id="PTHR34352:SF1">
    <property type="entry name" value="PROTEIN YHFA"/>
    <property type="match status" value="1"/>
</dbReference>
<reference evidence="1 2" key="1">
    <citation type="submission" date="2016-11" db="EMBL/GenBank/DDBJ databases">
        <authorList>
            <person name="Jaros S."/>
            <person name="Januszkiewicz K."/>
            <person name="Wedrychowicz H."/>
        </authorList>
    </citation>
    <scope>NUCLEOTIDE SEQUENCE [LARGE SCALE GENOMIC DNA]</scope>
    <source>
        <strain evidence="1 2">IBRC-M 10683</strain>
    </source>
</reference>
<proteinExistence type="predicted"/>
<dbReference type="RefSeq" id="WP_072892138.1">
    <property type="nucleotide sequence ID" value="NZ_FQVW01000090.1"/>
</dbReference>
<dbReference type="InterPro" id="IPR015946">
    <property type="entry name" value="KH_dom-like_a/b"/>
</dbReference>
<dbReference type="Proteomes" id="UP000183988">
    <property type="component" value="Unassembled WGS sequence"/>
</dbReference>
<keyword evidence="2" id="KW-1185">Reference proteome</keyword>
<dbReference type="InterPro" id="IPR036102">
    <property type="entry name" value="OsmC/Ohrsf"/>
</dbReference>
<dbReference type="EMBL" id="FQVW01000090">
    <property type="protein sequence ID" value="SHG93412.1"/>
    <property type="molecule type" value="Genomic_DNA"/>
</dbReference>